<dbReference type="GO" id="GO:0004386">
    <property type="term" value="F:helicase activity"/>
    <property type="evidence" value="ECO:0007669"/>
    <property type="project" value="UniProtKB-KW"/>
</dbReference>
<evidence type="ECO:0000256" key="6">
    <source>
        <dbReference type="ARBA" id="ARBA00022839"/>
    </source>
</evidence>
<reference evidence="13" key="1">
    <citation type="submission" date="2020-10" db="EMBL/GenBank/DDBJ databases">
        <authorList>
            <person name="Gilroy R."/>
        </authorList>
    </citation>
    <scope>NUCLEOTIDE SEQUENCE</scope>
    <source>
        <strain evidence="13">CHK157-1446</strain>
    </source>
</reference>
<dbReference type="SUPFAM" id="SSF52540">
    <property type="entry name" value="P-loop containing nucleoside triphosphate hydrolases"/>
    <property type="match status" value="1"/>
</dbReference>
<comment type="caution">
    <text evidence="13">The sequence shown here is derived from an EMBL/GenBank/DDBJ whole genome shotgun (WGS) entry which is preliminary data.</text>
</comment>
<keyword evidence="6" id="KW-0269">Exonuclease</keyword>
<evidence type="ECO:0000313" key="13">
    <source>
        <dbReference type="EMBL" id="HIS24215.1"/>
    </source>
</evidence>
<dbReference type="Gene3D" id="3.40.50.300">
    <property type="entry name" value="P-loop containing nucleotide triphosphate hydrolases"/>
    <property type="match status" value="3"/>
</dbReference>
<reference evidence="13" key="2">
    <citation type="journal article" date="2021" name="PeerJ">
        <title>Extensive microbial diversity within the chicken gut microbiome revealed by metagenomics and culture.</title>
        <authorList>
            <person name="Gilroy R."/>
            <person name="Ravi A."/>
            <person name="Getino M."/>
            <person name="Pursley I."/>
            <person name="Horton D.L."/>
            <person name="Alikhan N.F."/>
            <person name="Baker D."/>
            <person name="Gharbi K."/>
            <person name="Hall N."/>
            <person name="Watson M."/>
            <person name="Adriaenssens E.M."/>
            <person name="Foster-Nyarko E."/>
            <person name="Jarju S."/>
            <person name="Secka A."/>
            <person name="Antonio M."/>
            <person name="Oren A."/>
            <person name="Chaudhuri R.R."/>
            <person name="La Ragione R."/>
            <person name="Hildebrand F."/>
            <person name="Pallen M.J."/>
        </authorList>
    </citation>
    <scope>NUCLEOTIDE SEQUENCE</scope>
    <source>
        <strain evidence="13">CHK157-1446</strain>
    </source>
</reference>
<dbReference type="InterPro" id="IPR038726">
    <property type="entry name" value="PDDEXK_AddAB-type"/>
</dbReference>
<dbReference type="Pfam" id="PF13361">
    <property type="entry name" value="UvrD_C"/>
    <property type="match status" value="1"/>
</dbReference>
<evidence type="ECO:0000256" key="4">
    <source>
        <dbReference type="ARBA" id="ARBA00022801"/>
    </source>
</evidence>
<evidence type="ECO:0000256" key="8">
    <source>
        <dbReference type="ARBA" id="ARBA00023125"/>
    </source>
</evidence>
<keyword evidence="3" id="KW-0227">DNA damage</keyword>
<proteinExistence type="predicted"/>
<keyword evidence="8" id="KW-0238">DNA-binding</keyword>
<dbReference type="GO" id="GO:0003677">
    <property type="term" value="F:DNA binding"/>
    <property type="evidence" value="ECO:0007669"/>
    <property type="project" value="UniProtKB-KW"/>
</dbReference>
<dbReference type="InterPro" id="IPR011604">
    <property type="entry name" value="PDDEXK-like_dom_sf"/>
</dbReference>
<feature type="domain" description="PD-(D/E)XK endonuclease-like" evidence="10">
    <location>
        <begin position="733"/>
        <end position="1072"/>
    </location>
</feature>
<feature type="domain" description="UvrD-like helicase C-terminal" evidence="11">
    <location>
        <begin position="288"/>
        <end position="626"/>
    </location>
</feature>
<evidence type="ECO:0000259" key="11">
    <source>
        <dbReference type="Pfam" id="PF13361"/>
    </source>
</evidence>
<evidence type="ECO:0000259" key="10">
    <source>
        <dbReference type="Pfam" id="PF12705"/>
    </source>
</evidence>
<dbReference type="Pfam" id="PF12705">
    <property type="entry name" value="PDDEXK_1"/>
    <property type="match status" value="1"/>
</dbReference>
<organism evidence="13 14">
    <name type="scientific">Candidatus Faeciplasma gallinarum</name>
    <dbReference type="NCBI Taxonomy" id="2840799"/>
    <lineage>
        <taxon>Bacteria</taxon>
        <taxon>Bacillati</taxon>
        <taxon>Bacillota</taxon>
        <taxon>Clostridia</taxon>
        <taxon>Eubacteriales</taxon>
        <taxon>Oscillospiraceae</taxon>
        <taxon>Oscillospiraceae incertae sedis</taxon>
        <taxon>Candidatus Faeciplasma</taxon>
    </lineage>
</organism>
<evidence type="ECO:0000256" key="2">
    <source>
        <dbReference type="ARBA" id="ARBA00022741"/>
    </source>
</evidence>
<dbReference type="Proteomes" id="UP000823982">
    <property type="component" value="Unassembled WGS sequence"/>
</dbReference>
<gene>
    <name evidence="13" type="ORF">IAD01_02290</name>
</gene>
<dbReference type="InterPro" id="IPR027417">
    <property type="entry name" value="P-loop_NTPase"/>
</dbReference>
<dbReference type="GO" id="GO:0006310">
    <property type="term" value="P:DNA recombination"/>
    <property type="evidence" value="ECO:0007669"/>
    <property type="project" value="TreeGrafter"/>
</dbReference>
<keyword evidence="4" id="KW-0378">Hydrolase</keyword>
<dbReference type="GO" id="GO:0006281">
    <property type="term" value="P:DNA repair"/>
    <property type="evidence" value="ECO:0007669"/>
    <property type="project" value="UniProtKB-KW"/>
</dbReference>
<evidence type="ECO:0000256" key="3">
    <source>
        <dbReference type="ARBA" id="ARBA00022763"/>
    </source>
</evidence>
<evidence type="ECO:0000256" key="9">
    <source>
        <dbReference type="ARBA" id="ARBA00023204"/>
    </source>
</evidence>
<name>A0A9D1EMT3_9FIRM</name>
<evidence type="ECO:0000256" key="5">
    <source>
        <dbReference type="ARBA" id="ARBA00022806"/>
    </source>
</evidence>
<protein>
    <submittedName>
        <fullName evidence="13">PD-(D/E)XK nuclease family protein</fullName>
    </submittedName>
</protein>
<keyword evidence="2" id="KW-0547">Nucleotide-binding</keyword>
<accession>A0A9D1EMT3</accession>
<keyword evidence="9" id="KW-0234">DNA repair</keyword>
<feature type="non-terminal residue" evidence="13">
    <location>
        <position position="1"/>
    </location>
</feature>
<evidence type="ECO:0000259" key="12">
    <source>
        <dbReference type="Pfam" id="PF21445"/>
    </source>
</evidence>
<sequence length="1108" mass="124709">SPDEKLNMYAQEIRTLLDQSREVTAIVPDQFSFEFDRILYQSLGAKDFNRVSVISFRKLADELITRYGAKSGTLLKREERTAVIYLALKNVKAQKKLNALARSLDKPAFVSEISMMVDRLIRSATPPEALSSAAKELDGSLSMKLCDIGVIYEAYLDELKKGGFLDESSTIALGAELAKKSGYFKGKQVYIDRFDSYSNDELAVIEQAIVSADNVSVSITLPANFKPSAMQVYSVTAETQNKLVDLAARNNVKVQFSKYEPEDVKPNGITAIDNCLLNKRKKISLDGSVTCVSAANVYEEMDYVAAQIRRLVMSGECSFNDIALITRNLPDYQSAIESAFERYDIPVFIDGKTRTSDTSVMLYCFAAISAACTKQPSTDKILQVMCSAYSGFNEEEISCMQDYCVRWNIEGNMWLEDFTAECDDMPLERLNAVRKKAIEPIRRLYEATKNADAKTVASAFNRYIEDVGLARNTKKIIDEFTADDEKLSAARFLKQVWEAMMNAVAAIYSTIGDRKLKLKEFGELLRLMLSDCGIANPPQKLLSVSVCDVSRSIIYSKDVVFVIGLNDGKFPLDAKKTGIFNGRDSVALERVGIKFEAGEADRAAQEMFMCYRALSCAAKKLYITYSTASPNGTSLRRSYMLMKLDRGVGLHHVKAHDFSEEFYCSTEKAAFYRLCVTRSADELTKNSIRAALECDGEYRKKLAELESISGNNSLRRLTRPTAKKLFAPRDVNITASRIDVYNRCNFRYFMKYGLDIKDVTPMAVDPANRGSVMHYVFQTVLEHFGAEYQKASDEDINAIVAQALKDYKKQYLGEDFGKSKKFEADYMRLHRACVDVLVNIREEYKVSLFRPVSFEYNLSAEDGESILSIPINKDLRINIRGVVDRVDTFTGSDGKKYIRIIDYKTGSKTLRFEDIYNGLNLQMLLYMLALTRGKKSSFKDFAPAGVLYMKAGFLKCDDDYSPLSDSAEHRLSESAQQLKRSGLIIGNDEVIAAMDENVSGTYLPVTRLRNGEYSKTSSLITPAGFERLERYAKDMVEKFGSDLLDGKIDVMPVGSDKTHLECAYCEFSSVCDRRKYMYKLISKDDSKKLEEIILKPDDSSKEQKEGEN</sequence>
<dbReference type="InterPro" id="IPR014017">
    <property type="entry name" value="DNA_helicase_UvrD-like_C"/>
</dbReference>
<dbReference type="GO" id="GO:0004527">
    <property type="term" value="F:exonuclease activity"/>
    <property type="evidence" value="ECO:0007669"/>
    <property type="project" value="UniProtKB-KW"/>
</dbReference>
<dbReference type="AlphaFoldDB" id="A0A9D1EMT3"/>
<dbReference type="EMBL" id="DVIR01000024">
    <property type="protein sequence ID" value="HIS24215.1"/>
    <property type="molecule type" value="Genomic_DNA"/>
</dbReference>
<dbReference type="InterPro" id="IPR011335">
    <property type="entry name" value="Restrct_endonuc-II-like"/>
</dbReference>
<evidence type="ECO:0000256" key="1">
    <source>
        <dbReference type="ARBA" id="ARBA00022722"/>
    </source>
</evidence>
<keyword evidence="1" id="KW-0540">Nuclease</keyword>
<keyword evidence="5" id="KW-0347">Helicase</keyword>
<dbReference type="Gene3D" id="3.90.320.10">
    <property type="match status" value="1"/>
</dbReference>
<dbReference type="PANTHER" id="PTHR30591:SF1">
    <property type="entry name" value="RECBCD ENZYME SUBUNIT RECC"/>
    <property type="match status" value="1"/>
</dbReference>
<dbReference type="PANTHER" id="PTHR30591">
    <property type="entry name" value="RECBCD ENZYME SUBUNIT RECC"/>
    <property type="match status" value="1"/>
</dbReference>
<evidence type="ECO:0000313" key="14">
    <source>
        <dbReference type="Proteomes" id="UP000823982"/>
    </source>
</evidence>
<dbReference type="SUPFAM" id="SSF52980">
    <property type="entry name" value="Restriction endonuclease-like"/>
    <property type="match status" value="1"/>
</dbReference>
<feature type="domain" description="ATP-dependent helicase/deoxyribonuclease subunit B N-terminal" evidence="12">
    <location>
        <begin position="5"/>
        <end position="259"/>
    </location>
</feature>
<dbReference type="InterPro" id="IPR049035">
    <property type="entry name" value="ADDB_N"/>
</dbReference>
<keyword evidence="7" id="KW-0067">ATP-binding</keyword>
<dbReference type="Pfam" id="PF21445">
    <property type="entry name" value="ADDB_N"/>
    <property type="match status" value="1"/>
</dbReference>
<evidence type="ECO:0000256" key="7">
    <source>
        <dbReference type="ARBA" id="ARBA00022840"/>
    </source>
</evidence>
<dbReference type="GO" id="GO:0005524">
    <property type="term" value="F:ATP binding"/>
    <property type="evidence" value="ECO:0007669"/>
    <property type="project" value="UniProtKB-KW"/>
</dbReference>